<dbReference type="GO" id="GO:0012505">
    <property type="term" value="C:endomembrane system"/>
    <property type="evidence" value="ECO:0007669"/>
    <property type="project" value="TreeGrafter"/>
</dbReference>
<keyword evidence="3" id="KW-1185">Reference proteome</keyword>
<name>A0A2T4ZFL3_9HYPH</name>
<dbReference type="PROSITE" id="PS00571">
    <property type="entry name" value="AMIDASES"/>
    <property type="match status" value="1"/>
</dbReference>
<dbReference type="AlphaFoldDB" id="A0A2T4ZFL3"/>
<evidence type="ECO:0000259" key="1">
    <source>
        <dbReference type="Pfam" id="PF01425"/>
    </source>
</evidence>
<feature type="domain" description="Amidase" evidence="1">
    <location>
        <begin position="27"/>
        <end position="453"/>
    </location>
</feature>
<evidence type="ECO:0000313" key="3">
    <source>
        <dbReference type="Proteomes" id="UP000241808"/>
    </source>
</evidence>
<dbReference type="PANTHER" id="PTHR43372">
    <property type="entry name" value="FATTY-ACID AMIDE HYDROLASE"/>
    <property type="match status" value="1"/>
</dbReference>
<evidence type="ECO:0000313" key="2">
    <source>
        <dbReference type="EMBL" id="PTM60709.1"/>
    </source>
</evidence>
<dbReference type="RefSeq" id="WP_108174661.1">
    <property type="nucleotide sequence ID" value="NZ_PZZL01000002.1"/>
</dbReference>
<dbReference type="InterPro" id="IPR052739">
    <property type="entry name" value="FAAH2"/>
</dbReference>
<dbReference type="SUPFAM" id="SSF75304">
    <property type="entry name" value="Amidase signature (AS) enzymes"/>
    <property type="match status" value="1"/>
</dbReference>
<accession>A0A2T4ZFL3</accession>
<dbReference type="Gene3D" id="3.90.1300.10">
    <property type="entry name" value="Amidase signature (AS) domain"/>
    <property type="match status" value="1"/>
</dbReference>
<dbReference type="Pfam" id="PF01425">
    <property type="entry name" value="Amidase"/>
    <property type="match status" value="1"/>
</dbReference>
<dbReference type="InterPro" id="IPR036928">
    <property type="entry name" value="AS_sf"/>
</dbReference>
<reference evidence="2 3" key="1">
    <citation type="submission" date="2018-04" db="EMBL/GenBank/DDBJ databases">
        <title>Genomic Encyclopedia of Archaeal and Bacterial Type Strains, Phase II (KMG-II): from individual species to whole genera.</title>
        <authorList>
            <person name="Goeker M."/>
        </authorList>
    </citation>
    <scope>NUCLEOTIDE SEQUENCE [LARGE SCALE GENOMIC DNA]</scope>
    <source>
        <strain evidence="2 3">DSM 25521</strain>
    </source>
</reference>
<dbReference type="Proteomes" id="UP000241808">
    <property type="component" value="Unassembled WGS sequence"/>
</dbReference>
<dbReference type="PANTHER" id="PTHR43372:SF4">
    <property type="entry name" value="FATTY-ACID AMIDE HYDROLASE 2"/>
    <property type="match status" value="1"/>
</dbReference>
<sequence length="474" mass="51004">MAKAPIWQWSAVKTARAIRKGKVSAEEVVHSHVDRMKAVNPKLNAVVVDLSKDAIKAARAADKARASGEEIGALHGVPVTIKINLDVKGQANSNGVPAFKDNIAPDDSAVTANLRKAGAIIIGLTNTPEFSMRGFTDNPLHGLTLNPWDPKITCGGSSGGAGASVAAGIGAIAHGNDIGGSLRWPAFCNGVATIKPTQGRIPAFNPTQLKGDERPLMAQFMSSQGPIARSVEDVALGLEVMAMRDPRDPWWVPAPLKGPKLKGPIKVAFAKIPRDMKGDTKVISLVRTAADHLANAGYDVHEVELPDLDGTWKLWSDLIFTELTVLQEATMRQHGSADFITAIESMKGTSTVLDREGYMKAIARRTRVLRNWMLFLEEYPVILSPLSVRKTPSFNADLESPERGRSLFWNDLRFMSAINVLGLPAAVVPVGLLGGTPIGVQLIASRYREDLCLKAAEAIEERAGTLVETLWARG</sequence>
<gene>
    <name evidence="2" type="ORF">C8P69_10291</name>
</gene>
<dbReference type="InterPro" id="IPR023631">
    <property type="entry name" value="Amidase_dom"/>
</dbReference>
<dbReference type="NCBIfam" id="NF005687">
    <property type="entry name" value="PRK07487.1"/>
    <property type="match status" value="1"/>
</dbReference>
<dbReference type="OrthoDB" id="9811471at2"/>
<comment type="caution">
    <text evidence="2">The sequence shown here is derived from an EMBL/GenBank/DDBJ whole genome shotgun (WGS) entry which is preliminary data.</text>
</comment>
<protein>
    <submittedName>
        <fullName evidence="2">Amidase</fullName>
    </submittedName>
</protein>
<dbReference type="InterPro" id="IPR020556">
    <property type="entry name" value="Amidase_CS"/>
</dbReference>
<proteinExistence type="predicted"/>
<dbReference type="EMBL" id="PZZL01000002">
    <property type="protein sequence ID" value="PTM60709.1"/>
    <property type="molecule type" value="Genomic_DNA"/>
</dbReference>
<organism evidence="2 3">
    <name type="scientific">Phreatobacter oligotrophus</name>
    <dbReference type="NCBI Taxonomy" id="1122261"/>
    <lineage>
        <taxon>Bacteria</taxon>
        <taxon>Pseudomonadati</taxon>
        <taxon>Pseudomonadota</taxon>
        <taxon>Alphaproteobacteria</taxon>
        <taxon>Hyphomicrobiales</taxon>
        <taxon>Phreatobacteraceae</taxon>
        <taxon>Phreatobacter</taxon>
    </lineage>
</organism>